<dbReference type="InterPro" id="IPR007404">
    <property type="entry name" value="YdjM-like"/>
</dbReference>
<proteinExistence type="predicted"/>
<reference evidence="1 2" key="1">
    <citation type="submission" date="2023-03" db="EMBL/GenBank/DDBJ databases">
        <title>Bacillus Genome Sequencing.</title>
        <authorList>
            <person name="Dunlap C."/>
        </authorList>
    </citation>
    <scope>NUCLEOTIDE SEQUENCE [LARGE SCALE GENOMIC DNA]</scope>
    <source>
        <strain evidence="1 2">B-23453</strain>
    </source>
</reference>
<gene>
    <name evidence="1" type="ORF">P4T90_16055</name>
</gene>
<dbReference type="Pfam" id="PF04307">
    <property type="entry name" value="YdjM"/>
    <property type="match status" value="1"/>
</dbReference>
<dbReference type="PANTHER" id="PTHR35531:SF1">
    <property type="entry name" value="INNER MEMBRANE PROTEIN YBCI-RELATED"/>
    <property type="match status" value="1"/>
</dbReference>
<comment type="caution">
    <text evidence="1">The sequence shown here is derived from an EMBL/GenBank/DDBJ whole genome shotgun (WGS) entry which is preliminary data.</text>
</comment>
<evidence type="ECO:0000313" key="1">
    <source>
        <dbReference type="EMBL" id="MED1204563.1"/>
    </source>
</evidence>
<dbReference type="GO" id="GO:0016787">
    <property type="term" value="F:hydrolase activity"/>
    <property type="evidence" value="ECO:0007669"/>
    <property type="project" value="UniProtKB-KW"/>
</dbReference>
<sequence length="157" mass="17351">MQGKTHVLGGAAAGLLYLSVNSANDPLLFVSSCAVGALIPDIDHTGSTLGRKIPLLDNVISGLFGHRTFTHSLLFLFLAFLLFKFTHWNIDFEFGILIGMFSHMVLDALTKEGIQFLWPLKIRIRIPLGIRTGGPLEKVFMLALVLYIAYCGYQKIV</sequence>
<protein>
    <submittedName>
        <fullName evidence="1">Metal-dependent hydrolase</fullName>
    </submittedName>
</protein>
<dbReference type="Proteomes" id="UP001341444">
    <property type="component" value="Unassembled WGS sequence"/>
</dbReference>
<keyword evidence="1" id="KW-0378">Hydrolase</keyword>
<evidence type="ECO:0000313" key="2">
    <source>
        <dbReference type="Proteomes" id="UP001341444"/>
    </source>
</evidence>
<dbReference type="PANTHER" id="PTHR35531">
    <property type="entry name" value="INNER MEMBRANE PROTEIN YBCI-RELATED"/>
    <property type="match status" value="1"/>
</dbReference>
<name>A0ABU6MIR6_9BACI</name>
<dbReference type="EMBL" id="JARMAB010000024">
    <property type="protein sequence ID" value="MED1204563.1"/>
    <property type="molecule type" value="Genomic_DNA"/>
</dbReference>
<keyword evidence="2" id="KW-1185">Reference proteome</keyword>
<organism evidence="1 2">
    <name type="scientific">Heyndrickxia acidicola</name>
    <dbReference type="NCBI Taxonomy" id="209389"/>
    <lineage>
        <taxon>Bacteria</taxon>
        <taxon>Bacillati</taxon>
        <taxon>Bacillota</taxon>
        <taxon>Bacilli</taxon>
        <taxon>Bacillales</taxon>
        <taxon>Bacillaceae</taxon>
        <taxon>Heyndrickxia</taxon>
    </lineage>
</organism>
<dbReference type="RefSeq" id="WP_066265112.1">
    <property type="nucleotide sequence ID" value="NZ_JARMAB010000024.1"/>
</dbReference>
<accession>A0ABU6MIR6</accession>